<organism evidence="1 3">
    <name type="scientific">Bacteroides ovatus</name>
    <dbReference type="NCBI Taxonomy" id="28116"/>
    <lineage>
        <taxon>Bacteria</taxon>
        <taxon>Pseudomonadati</taxon>
        <taxon>Bacteroidota</taxon>
        <taxon>Bacteroidia</taxon>
        <taxon>Bacteroidales</taxon>
        <taxon>Bacteroidaceae</taxon>
        <taxon>Bacteroides</taxon>
    </lineage>
</organism>
<dbReference type="AlphaFoldDB" id="A0A139L4Z5"/>
<gene>
    <name evidence="1" type="ORF">F3D71_18870</name>
    <name evidence="2" type="ORF">PO382_20295</name>
</gene>
<dbReference type="EMBL" id="VWLE01000315">
    <property type="protein sequence ID" value="KAA3945747.1"/>
    <property type="molecule type" value="Genomic_DNA"/>
</dbReference>
<dbReference type="RefSeq" id="WP_032849724.1">
    <property type="nucleotide sequence ID" value="NZ_CAXTIO010000018.1"/>
</dbReference>
<reference evidence="2" key="2">
    <citation type="submission" date="2022-10" db="EMBL/GenBank/DDBJ databases">
        <title>Human gut microbiome strain richness.</title>
        <authorList>
            <person name="Chen-Liaw A."/>
        </authorList>
    </citation>
    <scope>NUCLEOTIDE SEQUENCE</scope>
    <source>
        <strain evidence="2">BSD2780120875st1_E1_BSD2780120875_150330</strain>
    </source>
</reference>
<name>A0A139L4Z5_BACOV</name>
<comment type="caution">
    <text evidence="1">The sequence shown here is derived from an EMBL/GenBank/DDBJ whole genome shotgun (WGS) entry which is preliminary data.</text>
</comment>
<proteinExistence type="predicted"/>
<dbReference type="InterPro" id="IPR043148">
    <property type="entry name" value="TagF_C"/>
</dbReference>
<evidence type="ECO:0000313" key="1">
    <source>
        <dbReference type="EMBL" id="KAA3945747.1"/>
    </source>
</evidence>
<reference evidence="1 3" key="1">
    <citation type="journal article" date="2019" name="Nat. Med.">
        <title>A library of human gut bacterial isolates paired with longitudinal multiomics data enables mechanistic microbiome research.</title>
        <authorList>
            <person name="Poyet M."/>
            <person name="Groussin M."/>
            <person name="Gibbons S.M."/>
            <person name="Avila-Pacheco J."/>
            <person name="Jiang X."/>
            <person name="Kearney S.M."/>
            <person name="Perrotta A.R."/>
            <person name="Berdy B."/>
            <person name="Zhao S."/>
            <person name="Lieberman T.D."/>
            <person name="Swanson P.K."/>
            <person name="Smith M."/>
            <person name="Roesemann S."/>
            <person name="Alexander J.E."/>
            <person name="Rich S.A."/>
            <person name="Livny J."/>
            <person name="Vlamakis H."/>
            <person name="Clish C."/>
            <person name="Bullock K."/>
            <person name="Deik A."/>
            <person name="Scott J."/>
            <person name="Pierce K.A."/>
            <person name="Xavier R.J."/>
            <person name="Alm E.J."/>
        </authorList>
    </citation>
    <scope>NUCLEOTIDE SEQUENCE [LARGE SCALE GENOMIC DNA]</scope>
    <source>
        <strain evidence="1 3">BIOML-A163</strain>
    </source>
</reference>
<dbReference type="Proteomes" id="UP000323717">
    <property type="component" value="Unassembled WGS sequence"/>
</dbReference>
<dbReference type="EMBL" id="JAQNZF010000033">
    <property type="protein sequence ID" value="MDC2744559.1"/>
    <property type="molecule type" value="Genomic_DNA"/>
</dbReference>
<dbReference type="Proteomes" id="UP001219389">
    <property type="component" value="Unassembled WGS sequence"/>
</dbReference>
<evidence type="ECO:0000313" key="2">
    <source>
        <dbReference type="EMBL" id="MDC2744559.1"/>
    </source>
</evidence>
<evidence type="ECO:0000313" key="3">
    <source>
        <dbReference type="Proteomes" id="UP000323717"/>
    </source>
</evidence>
<dbReference type="SUPFAM" id="SSF53756">
    <property type="entry name" value="UDP-Glycosyltransferase/glycogen phosphorylase"/>
    <property type="match status" value="1"/>
</dbReference>
<sequence>MKAYIHKLYDEILCKEQSNDIIISGASSLKVIILIVSKLLNQILITITSIFKENPDISSKTVCIVLTQNQMRSVSPLVDDSIAVIRPRLDSANISNSRIFYFPALVYFWDFIFQVSYIIKRSNTSWKQIYNAAAYYYYYKSFKRYFSKNRPKSVVITNPSHPILRSSVLAAHDLKIPTVYLPHASASPLYPTIKTDYALLEGTDALHLYRFADFTKKILLGSPRLDPYIKMKRIEHQGINILVAANLLDDIEKVYELFCLLKNNDSTKHCRFLFRPHPNLSVDCDKFAKLGIEVISPKQESCLESLERTDVLISANSTIFFEAIYLPIRCYYYDFVKDGLVKDSYNLKSYKFVNYLSIDVKIDTTPFYIDKEEADRIDINMQSKQVSSDLIVKFLNNTIQ</sequence>
<accession>A0A139L4Z5</accession>
<protein>
    <submittedName>
        <fullName evidence="1">Uncharacterized protein</fullName>
    </submittedName>
</protein>
<dbReference type="Gene3D" id="3.40.50.12580">
    <property type="match status" value="1"/>
</dbReference>